<evidence type="ECO:0000313" key="2">
    <source>
        <dbReference type="EMBL" id="CAL1406757.1"/>
    </source>
</evidence>
<dbReference type="Proteomes" id="UP001497516">
    <property type="component" value="Chromosome 8"/>
</dbReference>
<name>A0AAV2G8X0_9ROSI</name>
<gene>
    <name evidence="2" type="ORF">LTRI10_LOCUS46463</name>
</gene>
<sequence>MPKMGQKPAQGKTAQQWMRPIGEKHLGSTGRWVRPDWWARWCGPLLGAKNQAGNHPLHRLRARQSVEVSSEGLGSWRLAWEMKSHETERPER</sequence>
<accession>A0AAV2G8X0</accession>
<dbReference type="EMBL" id="OZ034821">
    <property type="protein sequence ID" value="CAL1406757.1"/>
    <property type="molecule type" value="Genomic_DNA"/>
</dbReference>
<dbReference type="AlphaFoldDB" id="A0AAV2G8X0"/>
<keyword evidence="3" id="KW-1185">Reference proteome</keyword>
<evidence type="ECO:0000313" key="3">
    <source>
        <dbReference type="Proteomes" id="UP001497516"/>
    </source>
</evidence>
<protein>
    <submittedName>
        <fullName evidence="2">Uncharacterized protein</fullName>
    </submittedName>
</protein>
<reference evidence="2 3" key="1">
    <citation type="submission" date="2024-04" db="EMBL/GenBank/DDBJ databases">
        <authorList>
            <person name="Fracassetti M."/>
        </authorList>
    </citation>
    <scope>NUCLEOTIDE SEQUENCE [LARGE SCALE GENOMIC DNA]</scope>
</reference>
<proteinExistence type="predicted"/>
<evidence type="ECO:0000256" key="1">
    <source>
        <dbReference type="SAM" id="MobiDB-lite"/>
    </source>
</evidence>
<feature type="region of interest" description="Disordered" evidence="1">
    <location>
        <begin position="1"/>
        <end position="23"/>
    </location>
</feature>
<organism evidence="2 3">
    <name type="scientific">Linum trigynum</name>
    <dbReference type="NCBI Taxonomy" id="586398"/>
    <lineage>
        <taxon>Eukaryota</taxon>
        <taxon>Viridiplantae</taxon>
        <taxon>Streptophyta</taxon>
        <taxon>Embryophyta</taxon>
        <taxon>Tracheophyta</taxon>
        <taxon>Spermatophyta</taxon>
        <taxon>Magnoliopsida</taxon>
        <taxon>eudicotyledons</taxon>
        <taxon>Gunneridae</taxon>
        <taxon>Pentapetalae</taxon>
        <taxon>rosids</taxon>
        <taxon>fabids</taxon>
        <taxon>Malpighiales</taxon>
        <taxon>Linaceae</taxon>
        <taxon>Linum</taxon>
    </lineage>
</organism>